<dbReference type="InterPro" id="IPR012910">
    <property type="entry name" value="Plug_dom"/>
</dbReference>
<evidence type="ECO:0000256" key="7">
    <source>
        <dbReference type="PROSITE-ProRule" id="PRU01360"/>
    </source>
</evidence>
<feature type="domain" description="Outer membrane protein beta-barrel" evidence="9">
    <location>
        <begin position="378"/>
        <end position="785"/>
    </location>
</feature>
<protein>
    <submittedName>
        <fullName evidence="10">TonB-dependent receptor</fullName>
    </submittedName>
</protein>
<dbReference type="InterPro" id="IPR036942">
    <property type="entry name" value="Beta-barrel_TonB_sf"/>
</dbReference>
<organism evidence="10 11">
    <name type="scientific">Flavivirga algicola</name>
    <dbReference type="NCBI Taxonomy" id="2729136"/>
    <lineage>
        <taxon>Bacteria</taxon>
        <taxon>Pseudomonadati</taxon>
        <taxon>Bacteroidota</taxon>
        <taxon>Flavobacteriia</taxon>
        <taxon>Flavobacteriales</taxon>
        <taxon>Flavobacteriaceae</taxon>
        <taxon>Flavivirga</taxon>
    </lineage>
</organism>
<keyword evidence="3 7" id="KW-1134">Transmembrane beta strand</keyword>
<evidence type="ECO:0000259" key="9">
    <source>
        <dbReference type="Pfam" id="PF14905"/>
    </source>
</evidence>
<dbReference type="Pfam" id="PF07715">
    <property type="entry name" value="Plug"/>
    <property type="match status" value="1"/>
</dbReference>
<keyword evidence="10" id="KW-0675">Receptor</keyword>
<dbReference type="Pfam" id="PF14905">
    <property type="entry name" value="OMP_b-brl_3"/>
    <property type="match status" value="1"/>
</dbReference>
<dbReference type="InterPro" id="IPR039426">
    <property type="entry name" value="TonB-dep_rcpt-like"/>
</dbReference>
<keyword evidence="4 7" id="KW-0812">Transmembrane</keyword>
<evidence type="ECO:0000313" key="11">
    <source>
        <dbReference type="Proteomes" id="UP000746690"/>
    </source>
</evidence>
<dbReference type="SUPFAM" id="SSF49464">
    <property type="entry name" value="Carboxypeptidase regulatory domain-like"/>
    <property type="match status" value="1"/>
</dbReference>
<dbReference type="Gene3D" id="2.60.40.1120">
    <property type="entry name" value="Carboxypeptidase-like, regulatory domain"/>
    <property type="match status" value="1"/>
</dbReference>
<sequence>MFFLSILITYAQPKSNEVQSESTLSKDVTVTGKILDKETNEPLEYATISFLNKQKNKIVAGGITDIKGTFNIPVPRGVYDISIEYISFKTQTIQNKRITSNVNLGTFFLEVDLESLDEVEIVAERTTVEIKLDKKIYNVGKDLTVSGGNVSDVLDNVPSVSVDGEGNVALRGNDNVRILINGKPSGLVGLNSTDALQQLPAESIEKVEVITSPSARYEAEGTAGILNIILRRSKLQGLNGSVTANVGHPEAAGVSGNINYRTGDINFFSTTSYRYNERLGHWYNDVKYNDINTPDLDEKRDWTDISKGITTNTGLEWYINGSASLTTAVVYSNRNSDDRSINNLVQLDKNTNTTSRSLRLNPELGTNETIQYTVNFTKNFEKSDHKLSFDFQYEDTNDDENSIINFDGIDTEMVATFEDETQILLQTDYVLPIGEKSQFEVGYRGDYNNNTTDFRVDTLNINTNEFDINRNLTNIFNFKQHLTAAYVQFGSKINKFSYLLGLRLENTKTTIDQPTTGDFEKKNLTGLFPSVNLNYEISDDESITLGYNRRLRRPRGFMLNPFPSRSSITNVFQGNPALDPTYTDRFELGYLNKFNKFTLSSALYYAHSTNVMTFVSRKTGETVIINGEEFPVIERGPINLATDNRYGFEFNLNYSPSRKWRVNTDFNVFKLERNGNFNGIDLDADNLTWSARLTNKLTLPYKIDWQTSMNYRGPSEDAQNDRKGRLTTNLAFSKDLFKEKASLAFNIRDVFNSNIFKNHITAETFTADQEIQFRGGRIFNLSFTYRFNQQKKRERNGRGFDNGSGVDM</sequence>
<dbReference type="InterPro" id="IPR008969">
    <property type="entry name" value="CarboxyPept-like_regulatory"/>
</dbReference>
<evidence type="ECO:0000256" key="2">
    <source>
        <dbReference type="ARBA" id="ARBA00022448"/>
    </source>
</evidence>
<dbReference type="PANTHER" id="PTHR40980:SF4">
    <property type="entry name" value="TONB-DEPENDENT RECEPTOR-LIKE BETA-BARREL DOMAIN-CONTAINING PROTEIN"/>
    <property type="match status" value="1"/>
</dbReference>
<comment type="similarity">
    <text evidence="7">Belongs to the TonB-dependent receptor family.</text>
</comment>
<evidence type="ECO:0000313" key="10">
    <source>
        <dbReference type="EMBL" id="NMH88162.1"/>
    </source>
</evidence>
<gene>
    <name evidence="10" type="ORF">HHX25_11655</name>
</gene>
<evidence type="ECO:0000256" key="5">
    <source>
        <dbReference type="ARBA" id="ARBA00023136"/>
    </source>
</evidence>
<dbReference type="InterPro" id="IPR037066">
    <property type="entry name" value="Plug_dom_sf"/>
</dbReference>
<comment type="caution">
    <text evidence="10">The sequence shown here is derived from an EMBL/GenBank/DDBJ whole genome shotgun (WGS) entry which is preliminary data.</text>
</comment>
<evidence type="ECO:0000259" key="8">
    <source>
        <dbReference type="Pfam" id="PF07715"/>
    </source>
</evidence>
<keyword evidence="11" id="KW-1185">Reference proteome</keyword>
<evidence type="ECO:0000256" key="3">
    <source>
        <dbReference type="ARBA" id="ARBA00022452"/>
    </source>
</evidence>
<feature type="domain" description="TonB-dependent receptor plug" evidence="8">
    <location>
        <begin position="148"/>
        <end position="225"/>
    </location>
</feature>
<evidence type="ECO:0000256" key="6">
    <source>
        <dbReference type="ARBA" id="ARBA00023237"/>
    </source>
</evidence>
<dbReference type="PROSITE" id="PS52016">
    <property type="entry name" value="TONB_DEPENDENT_REC_3"/>
    <property type="match status" value="1"/>
</dbReference>
<proteinExistence type="inferred from homology"/>
<dbReference type="InterPro" id="IPR041700">
    <property type="entry name" value="OMP_b-brl_3"/>
</dbReference>
<keyword evidence="2 7" id="KW-0813">Transport</keyword>
<dbReference type="SUPFAM" id="SSF56935">
    <property type="entry name" value="Porins"/>
    <property type="match status" value="1"/>
</dbReference>
<reference evidence="10 11" key="1">
    <citation type="submission" date="2020-04" db="EMBL/GenBank/DDBJ databases">
        <title>A Flavivirga sp. nov.</title>
        <authorList>
            <person name="Sun X."/>
        </authorList>
    </citation>
    <scope>NUCLEOTIDE SEQUENCE [LARGE SCALE GENOMIC DNA]</scope>
    <source>
        <strain evidence="10 11">Y03</strain>
    </source>
</reference>
<evidence type="ECO:0000256" key="1">
    <source>
        <dbReference type="ARBA" id="ARBA00004571"/>
    </source>
</evidence>
<dbReference type="Pfam" id="PF13715">
    <property type="entry name" value="CarbopepD_reg_2"/>
    <property type="match status" value="1"/>
</dbReference>
<dbReference type="EMBL" id="JABBHF010000006">
    <property type="protein sequence ID" value="NMH88162.1"/>
    <property type="molecule type" value="Genomic_DNA"/>
</dbReference>
<dbReference type="Proteomes" id="UP000746690">
    <property type="component" value="Unassembled WGS sequence"/>
</dbReference>
<dbReference type="Gene3D" id="2.170.130.10">
    <property type="entry name" value="TonB-dependent receptor, plug domain"/>
    <property type="match status" value="1"/>
</dbReference>
<accession>A0ABX1S0J7</accession>
<keyword evidence="5 7" id="KW-0472">Membrane</keyword>
<dbReference type="Gene3D" id="2.40.170.20">
    <property type="entry name" value="TonB-dependent receptor, beta-barrel domain"/>
    <property type="match status" value="1"/>
</dbReference>
<comment type="subcellular location">
    <subcellularLocation>
        <location evidence="1 7">Cell outer membrane</location>
        <topology evidence="1 7">Multi-pass membrane protein</topology>
    </subcellularLocation>
</comment>
<dbReference type="PANTHER" id="PTHR40980">
    <property type="entry name" value="PLUG DOMAIN-CONTAINING PROTEIN"/>
    <property type="match status" value="1"/>
</dbReference>
<keyword evidence="6 7" id="KW-0998">Cell outer membrane</keyword>
<name>A0ABX1S0J7_9FLAO</name>
<evidence type="ECO:0000256" key="4">
    <source>
        <dbReference type="ARBA" id="ARBA00022692"/>
    </source>
</evidence>